<dbReference type="InParanoid" id="B6IHV4"/>
<dbReference type="HOGENOM" id="CLU_3242654_0_0_1"/>
<dbReference type="AlphaFoldDB" id="B6IHV4"/>
<evidence type="ECO:0000313" key="2">
    <source>
        <dbReference type="Proteomes" id="UP000008549"/>
    </source>
</evidence>
<sequence length="43" mass="3879">MSEESELVEVESDGAGGGRIRAGGGGIGAGGAGIGAAGYGLDA</sequence>
<dbReference type="KEGG" id="cbr:CBG_26961"/>
<gene>
    <name evidence="1" type="ORF">CBG26961</name>
    <name evidence="1" type="ORF">CBG_26961</name>
</gene>
<dbReference type="GeneID" id="68918425"/>
<reference evidence="1 2" key="2">
    <citation type="journal article" date="2011" name="PLoS Genet.">
        <title>Caenorhabditis briggsae recombinant inbred line genotypes reveal inter-strain incompatibility and the evolution of recombination.</title>
        <authorList>
            <person name="Ross J.A."/>
            <person name="Koboldt D.C."/>
            <person name="Staisch J.E."/>
            <person name="Chamberlin H.M."/>
            <person name="Gupta B.P."/>
            <person name="Miller R.D."/>
            <person name="Baird S.E."/>
            <person name="Haag E.S."/>
        </authorList>
    </citation>
    <scope>NUCLEOTIDE SEQUENCE [LARGE SCALE GENOMIC DNA]</scope>
    <source>
        <strain evidence="1 2">AF16</strain>
    </source>
</reference>
<accession>B6IHV4</accession>
<dbReference type="EMBL" id="HE600935">
    <property type="protein sequence ID" value="CAR99484.1"/>
    <property type="molecule type" value="Genomic_DNA"/>
</dbReference>
<evidence type="ECO:0000313" key="1">
    <source>
        <dbReference type="EMBL" id="CAR99484.1"/>
    </source>
</evidence>
<dbReference type="RefSeq" id="XP_045099047.1">
    <property type="nucleotide sequence ID" value="XM_045236777.1"/>
</dbReference>
<proteinExistence type="predicted"/>
<dbReference type="CTD" id="68918425"/>
<name>B6IHV4_CAEBR</name>
<dbReference type="Proteomes" id="UP000008549">
    <property type="component" value="Unassembled WGS sequence"/>
</dbReference>
<reference evidence="1 2" key="1">
    <citation type="journal article" date="2003" name="PLoS Biol.">
        <title>The genome sequence of Caenorhabditis briggsae: a platform for comparative genomics.</title>
        <authorList>
            <person name="Stein L.D."/>
            <person name="Bao Z."/>
            <person name="Blasiar D."/>
            <person name="Blumenthal T."/>
            <person name="Brent M.R."/>
            <person name="Chen N."/>
            <person name="Chinwalla A."/>
            <person name="Clarke L."/>
            <person name="Clee C."/>
            <person name="Coghlan A."/>
            <person name="Coulson A."/>
            <person name="D'Eustachio P."/>
            <person name="Fitch D.H."/>
            <person name="Fulton L.A."/>
            <person name="Fulton R.E."/>
            <person name="Griffiths-Jones S."/>
            <person name="Harris T.W."/>
            <person name="Hillier L.W."/>
            <person name="Kamath R."/>
            <person name="Kuwabara P.E."/>
            <person name="Mardis E.R."/>
            <person name="Marra M.A."/>
            <person name="Miner T.L."/>
            <person name="Minx P."/>
            <person name="Mullikin J.C."/>
            <person name="Plumb R.W."/>
            <person name="Rogers J."/>
            <person name="Schein J.E."/>
            <person name="Sohrmann M."/>
            <person name="Spieth J."/>
            <person name="Stajich J.E."/>
            <person name="Wei C."/>
            <person name="Willey D."/>
            <person name="Wilson R.K."/>
            <person name="Durbin R."/>
            <person name="Waterston R.H."/>
        </authorList>
    </citation>
    <scope>NUCLEOTIDE SEQUENCE [LARGE SCALE GENOMIC DNA]</scope>
    <source>
        <strain evidence="1 2">AF16</strain>
    </source>
</reference>
<protein>
    <submittedName>
        <fullName evidence="1">Protein CBG26961</fullName>
    </submittedName>
</protein>
<organism evidence="1 2">
    <name type="scientific">Caenorhabditis briggsae</name>
    <dbReference type="NCBI Taxonomy" id="6238"/>
    <lineage>
        <taxon>Eukaryota</taxon>
        <taxon>Metazoa</taxon>
        <taxon>Ecdysozoa</taxon>
        <taxon>Nematoda</taxon>
        <taxon>Chromadorea</taxon>
        <taxon>Rhabditida</taxon>
        <taxon>Rhabditina</taxon>
        <taxon>Rhabditomorpha</taxon>
        <taxon>Rhabditoidea</taxon>
        <taxon>Rhabditidae</taxon>
        <taxon>Peloderinae</taxon>
        <taxon>Caenorhabditis</taxon>
    </lineage>
</organism>
<keyword evidence="2" id="KW-1185">Reference proteome</keyword>